<organism evidence="1 3">
    <name type="scientific">Marivita cryptomonadis</name>
    <dbReference type="NCBI Taxonomy" id="505252"/>
    <lineage>
        <taxon>Bacteria</taxon>
        <taxon>Pseudomonadati</taxon>
        <taxon>Pseudomonadota</taxon>
        <taxon>Alphaproteobacteria</taxon>
        <taxon>Rhodobacterales</taxon>
        <taxon>Roseobacteraceae</taxon>
        <taxon>Marivita</taxon>
    </lineage>
</organism>
<evidence type="ECO:0000313" key="3">
    <source>
        <dbReference type="Proteomes" id="UP000755667"/>
    </source>
</evidence>
<dbReference type="EMBL" id="JAFBXF010000011">
    <property type="protein sequence ID" value="MBM2418550.1"/>
    <property type="molecule type" value="Genomic_DNA"/>
</dbReference>
<name>A0A9Q2RYJ4_9RHOB</name>
<dbReference type="GeneID" id="62641610"/>
<protein>
    <submittedName>
        <fullName evidence="1">DUF1127 domain-containing protein</fullName>
    </submittedName>
</protein>
<accession>A0A9Q2RYJ4</accession>
<evidence type="ECO:0000313" key="2">
    <source>
        <dbReference type="EMBL" id="MBM2418550.1"/>
    </source>
</evidence>
<proteinExistence type="predicted"/>
<keyword evidence="4" id="KW-1185">Reference proteome</keyword>
<evidence type="ECO:0000313" key="4">
    <source>
        <dbReference type="Proteomes" id="UP000809440"/>
    </source>
</evidence>
<dbReference type="Proteomes" id="UP000755667">
    <property type="component" value="Unassembled WGS sequence"/>
</dbReference>
<gene>
    <name evidence="1" type="ORF">JQX41_16350</name>
    <name evidence="2" type="ORF">JQX48_16310</name>
</gene>
<evidence type="ECO:0000313" key="1">
    <source>
        <dbReference type="EMBL" id="MBM2413890.1"/>
    </source>
</evidence>
<reference evidence="1 4" key="1">
    <citation type="submission" date="2021-01" db="EMBL/GenBank/DDBJ databases">
        <title>Diatom-associated Roseobacters Show Island Model of Population Structure.</title>
        <authorList>
            <person name="Qu L."/>
            <person name="Feng X."/>
            <person name="Chen Y."/>
            <person name="Li L."/>
            <person name="Wang X."/>
            <person name="Hu Z."/>
            <person name="Wang H."/>
            <person name="Luo H."/>
        </authorList>
    </citation>
    <scope>NUCLEOTIDE SEQUENCE</scope>
    <source>
        <strain evidence="2 4">CC28-63</strain>
        <strain evidence="1">CC28-69</strain>
    </source>
</reference>
<sequence length="71" mass="8151">MALTQSYHGQKQGFFSSLLDGLTRGMSQVVEANSRIREVERLQALSDEALAAKGIRRDDIVRHVFRDLYWL</sequence>
<dbReference type="AlphaFoldDB" id="A0A9Q2RYJ4"/>
<dbReference type="OrthoDB" id="7867799at2"/>
<comment type="caution">
    <text evidence="1">The sequence shown here is derived from an EMBL/GenBank/DDBJ whole genome shotgun (WGS) entry which is preliminary data.</text>
</comment>
<dbReference type="EMBL" id="JAFBXE010000011">
    <property type="protein sequence ID" value="MBM2413890.1"/>
    <property type="molecule type" value="Genomic_DNA"/>
</dbReference>
<dbReference type="RefSeq" id="WP_085630568.1">
    <property type="nucleotide sequence ID" value="NZ_JAFBWU010000011.1"/>
</dbReference>
<dbReference type="Proteomes" id="UP000809440">
    <property type="component" value="Unassembled WGS sequence"/>
</dbReference>